<dbReference type="AlphaFoldDB" id="A0A6G4ZNC4"/>
<keyword evidence="2" id="KW-0134">Cell wall</keyword>
<evidence type="ECO:0000256" key="4">
    <source>
        <dbReference type="ARBA" id="ARBA00022729"/>
    </source>
</evidence>
<dbReference type="PANTHER" id="PTHR37824:SF1">
    <property type="entry name" value="IRON-REGULATED SURFACE DETERMINANT PROTEIN C"/>
    <property type="match status" value="1"/>
</dbReference>
<name>A0A6G4ZNC4_STAAU</name>
<accession>A0A6G4ZNC4</accession>
<dbReference type="PROSITE" id="PS51109">
    <property type="entry name" value="G5"/>
    <property type="match status" value="1"/>
</dbReference>
<evidence type="ECO:0000256" key="1">
    <source>
        <dbReference type="ARBA" id="ARBA00004168"/>
    </source>
</evidence>
<evidence type="ECO:0000313" key="10">
    <source>
        <dbReference type="EMBL" id="NGW40529.1"/>
    </source>
</evidence>
<comment type="subcellular location">
    <subcellularLocation>
        <location evidence="1">Secreted</location>
        <location evidence="1">Cell wall</location>
        <topology evidence="1">Peptidoglycan-anchor</topology>
    </subcellularLocation>
</comment>
<comment type="caution">
    <text evidence="10">The sequence shown here is derived from an EMBL/GenBank/DDBJ whole genome shotgun (WGS) entry which is preliminary data.</text>
</comment>
<feature type="compositionally biased region" description="Polar residues" evidence="7">
    <location>
        <begin position="119"/>
        <end position="133"/>
    </location>
</feature>
<evidence type="ECO:0000259" key="9">
    <source>
        <dbReference type="PROSITE" id="PS51109"/>
    </source>
</evidence>
<dbReference type="InterPro" id="IPR031477">
    <property type="entry name" value="SasG_E"/>
</dbReference>
<feature type="compositionally biased region" description="Basic and acidic residues" evidence="7">
    <location>
        <begin position="97"/>
        <end position="116"/>
    </location>
</feature>
<keyword evidence="3" id="KW-0964">Secreted</keyword>
<feature type="compositionally biased region" description="Basic and acidic residues" evidence="7">
    <location>
        <begin position="12"/>
        <end position="25"/>
    </location>
</feature>
<dbReference type="InterPro" id="IPR019931">
    <property type="entry name" value="LPXTG_anchor"/>
</dbReference>
<evidence type="ECO:0000259" key="8">
    <source>
        <dbReference type="PROSITE" id="PS50847"/>
    </source>
</evidence>
<evidence type="ECO:0000256" key="6">
    <source>
        <dbReference type="ARBA" id="ARBA00023088"/>
    </source>
</evidence>
<dbReference type="NCBIfam" id="TIGR01167">
    <property type="entry name" value="LPXTG_anchor"/>
    <property type="match status" value="1"/>
</dbReference>
<dbReference type="InterPro" id="IPR050436">
    <property type="entry name" value="IsdA"/>
</dbReference>
<feature type="compositionally biased region" description="Basic and acidic residues" evidence="7">
    <location>
        <begin position="147"/>
        <end position="177"/>
    </location>
</feature>
<keyword evidence="4" id="KW-0732">Signal</keyword>
<proteinExistence type="predicted"/>
<dbReference type="Pfam" id="PF17041">
    <property type="entry name" value="SasG_E"/>
    <property type="match status" value="1"/>
</dbReference>
<dbReference type="Pfam" id="PF00746">
    <property type="entry name" value="Gram_pos_anchor"/>
    <property type="match status" value="1"/>
</dbReference>
<gene>
    <name evidence="10" type="ORF">G6X74_13490</name>
</gene>
<sequence length="265" mass="28892">TLKNPLTGEIISKGESKEEITKDPINELTEYGGEKIPQGHKDIFDPNLPTDQTEKVPGKPGIKNPDTGKVIEEPVDDVIKHGPKTGTPETKTVEIPFETKREFNPKLQPGEERVKQEGQPGSKTITTPITVNPLTGEKVGEGQPTEEITKQPVDKIVEFGGEKPKDPKGPENPEKPSRPTHPSGPVNPNNPGLSKDRAKPNGPVHSMDKNDKVKKSKIAKESVANQEKKRAELPKTGLESTQKGLIFSSIIGIAGLMLLARRRKN</sequence>
<organism evidence="10">
    <name type="scientific">Staphylococcus aureus</name>
    <dbReference type="NCBI Taxonomy" id="1280"/>
    <lineage>
        <taxon>Bacteria</taxon>
        <taxon>Bacillati</taxon>
        <taxon>Bacillota</taxon>
        <taxon>Bacilli</taxon>
        <taxon>Bacillales</taxon>
        <taxon>Staphylococcaceae</taxon>
        <taxon>Staphylococcus</taxon>
    </lineage>
</organism>
<evidence type="ECO:0000256" key="7">
    <source>
        <dbReference type="SAM" id="MobiDB-lite"/>
    </source>
</evidence>
<keyword evidence="5" id="KW-0677">Repeat</keyword>
<dbReference type="Gene3D" id="2.20.230.30">
    <property type="match status" value="1"/>
</dbReference>
<feature type="domain" description="Gram-positive cocci surface proteins LPxTG" evidence="8">
    <location>
        <begin position="233"/>
        <end position="265"/>
    </location>
</feature>
<feature type="region of interest" description="Disordered" evidence="7">
    <location>
        <begin position="1"/>
        <end position="238"/>
    </location>
</feature>
<dbReference type="Pfam" id="PF07501">
    <property type="entry name" value="G5"/>
    <property type="match status" value="1"/>
</dbReference>
<feature type="compositionally biased region" description="Basic and acidic residues" evidence="7">
    <location>
        <begin position="69"/>
        <end position="80"/>
    </location>
</feature>
<evidence type="ECO:0000256" key="5">
    <source>
        <dbReference type="ARBA" id="ARBA00022737"/>
    </source>
</evidence>
<keyword evidence="6" id="KW-0572">Peptidoglycan-anchor</keyword>
<feature type="domain" description="G5" evidence="9">
    <location>
        <begin position="81"/>
        <end position="163"/>
    </location>
</feature>
<evidence type="ECO:0000256" key="3">
    <source>
        <dbReference type="ARBA" id="ARBA00022525"/>
    </source>
</evidence>
<dbReference type="EMBL" id="JAALUM010000047">
    <property type="protein sequence ID" value="NGW40529.1"/>
    <property type="molecule type" value="Genomic_DNA"/>
</dbReference>
<dbReference type="InterPro" id="IPR011098">
    <property type="entry name" value="G5_dom"/>
</dbReference>
<dbReference type="PANTHER" id="PTHR37824">
    <property type="entry name" value="IRON-REGULATED SURFACE DETERMINANT PROTEIN C"/>
    <property type="match status" value="1"/>
</dbReference>
<evidence type="ECO:0000256" key="2">
    <source>
        <dbReference type="ARBA" id="ARBA00022512"/>
    </source>
</evidence>
<reference evidence="10" key="1">
    <citation type="submission" date="2020-02" db="EMBL/GenBank/DDBJ databases">
        <title>Detection of Heterogeneous Vancomycin Intermediate Resistance in Methicillin Resistant Staphylococcus aureus Isolates from Latin-America.</title>
        <authorList>
            <person name="Castro-Cardozo B."/>
            <person name="Berrio M."/>
            <person name="Vargas M.L."/>
            <person name="Carvajal L.P."/>
            <person name="Millan L.V."/>
            <person name="Rios R."/>
            <person name="Hernandez A."/>
            <person name="Rincon S.L."/>
            <person name="Cubides P."/>
            <person name="Forero E."/>
            <person name="Dinh A."/>
            <person name="Seas C."/>
            <person name="Munita J.M."/>
            <person name="Arias C.A."/>
            <person name="Reyes J."/>
            <person name="Diaz L."/>
        </authorList>
    </citation>
    <scope>NUCLEOTIDE SEQUENCE</scope>
    <source>
        <strain evidence="10">UB672</strain>
    </source>
</reference>
<protein>
    <submittedName>
        <fullName evidence="10">LPXTG cell wall anchor domain-containing protein</fullName>
    </submittedName>
</protein>
<dbReference type="SMART" id="SM01208">
    <property type="entry name" value="G5"/>
    <property type="match status" value="1"/>
</dbReference>
<dbReference type="PROSITE" id="PS50847">
    <property type="entry name" value="GRAM_POS_ANCHORING"/>
    <property type="match status" value="1"/>
</dbReference>
<feature type="non-terminal residue" evidence="10">
    <location>
        <position position="1"/>
    </location>
</feature>